<dbReference type="GO" id="GO:0005886">
    <property type="term" value="C:plasma membrane"/>
    <property type="evidence" value="ECO:0007669"/>
    <property type="project" value="TreeGrafter"/>
</dbReference>
<keyword evidence="3" id="KW-0645">Protease</keyword>
<dbReference type="GO" id="GO:0016485">
    <property type="term" value="P:protein processing"/>
    <property type="evidence" value="ECO:0007669"/>
    <property type="project" value="TreeGrafter"/>
</dbReference>
<comment type="cofactor">
    <cofactor evidence="1">
        <name>Zn(2+)</name>
        <dbReference type="ChEBI" id="CHEBI:29105"/>
    </cofactor>
</comment>
<dbReference type="AlphaFoldDB" id="A0AAV2RFC0"/>
<reference evidence="10 11" key="1">
    <citation type="submission" date="2024-05" db="EMBL/GenBank/DDBJ databases">
        <authorList>
            <person name="Wallberg A."/>
        </authorList>
    </citation>
    <scope>NUCLEOTIDE SEQUENCE [LARGE SCALE GENOMIC DNA]</scope>
</reference>
<dbReference type="Gene3D" id="1.10.1380.10">
    <property type="entry name" value="Neutral endopeptidase , domain2"/>
    <property type="match status" value="1"/>
</dbReference>
<dbReference type="InterPro" id="IPR024079">
    <property type="entry name" value="MetalloPept_cat_dom_sf"/>
</dbReference>
<dbReference type="Pfam" id="PF05649">
    <property type="entry name" value="Peptidase_M13_N"/>
    <property type="match status" value="1"/>
</dbReference>
<dbReference type="GO" id="GO:0004222">
    <property type="term" value="F:metalloendopeptidase activity"/>
    <property type="evidence" value="ECO:0007669"/>
    <property type="project" value="InterPro"/>
</dbReference>
<dbReference type="InterPro" id="IPR018497">
    <property type="entry name" value="Peptidase_M13_C"/>
</dbReference>
<evidence type="ECO:0000313" key="11">
    <source>
        <dbReference type="Proteomes" id="UP001497623"/>
    </source>
</evidence>
<name>A0AAV2RFC0_MEGNR</name>
<dbReference type="PANTHER" id="PTHR11733:SF238">
    <property type="entry name" value="FI07649P-RELATED"/>
    <property type="match status" value="1"/>
</dbReference>
<proteinExistence type="inferred from homology"/>
<dbReference type="PRINTS" id="PR00786">
    <property type="entry name" value="NEPRILYSIN"/>
</dbReference>
<sequence>APSIVATTTTTAPSTTTPTWYNETAFLKAISTGHTDPYAIVLKERASLMLELMDPTVDPCDDFYQFACGRWRNNFPLRDDKAVDNTFERLKEDLDEVLRTLLEQESLPDESPSNTAAKMLYQGCMNTNDIETLGAKPLLELLRDLGGWPVLDGDDWNETGFNWVEQMAWLRTFNNDILISEWVAADITNSSNHIVLLDQADLGLPGREYYTNPGDHHYREAYLFLMLKVCRLLGADEVRSLEEMSDVLYFEKQLSRILTPSEERRNLSAVHRHMTIEELQEEVPKIDWQLYLSIVAGENANYTQDVVVFGLDYFRKLVSLLSDTNNRTISNYLLWRFVKNRIANLDESFLEAKQHYIKVLFGRQSQPERWRSCVSYVSGNIGYVVGAMFVKRYFPQASKNDTEEMITLIRESFIEAVQEADWMSPRTRDVAIEKVETIVRNIGYPDQILNDTYMNAMYEGLNFTSTNHFSNVLQMLQYHAASAHDLLTVPVDRKAWVTTPAVVNAYYSRSKNMIVFPAGILQPPFYHPAFPRSLNFGGIGVVIGHEITHGFDDQGRQFDKSGNLQQWWSAEDVSQFYKRALCMLDQYGEYEVGAAGLKVNPINTLGENIADNAGVKIAFKAYKKWISLHEEHATLPHVNMSHDQLFFINFGQIWCEVNSPEAMLTKIRSGQHSPNKFRVIGTLSNSYEFSEAFQCPVGSNMNPSKKCKVW</sequence>
<dbReference type="Pfam" id="PF01431">
    <property type="entry name" value="Peptidase_M13"/>
    <property type="match status" value="1"/>
</dbReference>
<organism evidence="10 11">
    <name type="scientific">Meganyctiphanes norvegica</name>
    <name type="common">Northern krill</name>
    <name type="synonym">Thysanopoda norvegica</name>
    <dbReference type="NCBI Taxonomy" id="48144"/>
    <lineage>
        <taxon>Eukaryota</taxon>
        <taxon>Metazoa</taxon>
        <taxon>Ecdysozoa</taxon>
        <taxon>Arthropoda</taxon>
        <taxon>Crustacea</taxon>
        <taxon>Multicrustacea</taxon>
        <taxon>Malacostraca</taxon>
        <taxon>Eumalacostraca</taxon>
        <taxon>Eucarida</taxon>
        <taxon>Euphausiacea</taxon>
        <taxon>Euphausiidae</taxon>
        <taxon>Meganyctiphanes</taxon>
    </lineage>
</organism>
<evidence type="ECO:0000259" key="8">
    <source>
        <dbReference type="Pfam" id="PF01431"/>
    </source>
</evidence>
<dbReference type="CDD" id="cd08662">
    <property type="entry name" value="M13"/>
    <property type="match status" value="1"/>
</dbReference>
<dbReference type="InterPro" id="IPR008753">
    <property type="entry name" value="Peptidase_M13_N"/>
</dbReference>
<comment type="caution">
    <text evidence="10">The sequence shown here is derived from an EMBL/GenBank/DDBJ whole genome shotgun (WGS) entry which is preliminary data.</text>
</comment>
<keyword evidence="4" id="KW-0479">Metal-binding</keyword>
<keyword evidence="11" id="KW-1185">Reference proteome</keyword>
<dbReference type="PROSITE" id="PS51885">
    <property type="entry name" value="NEPRILYSIN"/>
    <property type="match status" value="1"/>
</dbReference>
<comment type="similarity">
    <text evidence="2">Belongs to the peptidase M13 family.</text>
</comment>
<dbReference type="Proteomes" id="UP001497623">
    <property type="component" value="Unassembled WGS sequence"/>
</dbReference>
<dbReference type="PANTHER" id="PTHR11733">
    <property type="entry name" value="ZINC METALLOPROTEASE FAMILY M13 NEPRILYSIN-RELATED"/>
    <property type="match status" value="1"/>
</dbReference>
<gene>
    <name evidence="10" type="ORF">MNOR_LOCUS24549</name>
</gene>
<dbReference type="EMBL" id="CAXKWB010022626">
    <property type="protein sequence ID" value="CAL4124487.1"/>
    <property type="molecule type" value="Genomic_DNA"/>
</dbReference>
<keyword evidence="5" id="KW-0378">Hydrolase</keyword>
<accession>A0AAV2RFC0</accession>
<evidence type="ECO:0000259" key="9">
    <source>
        <dbReference type="Pfam" id="PF05649"/>
    </source>
</evidence>
<dbReference type="SUPFAM" id="SSF55486">
    <property type="entry name" value="Metalloproteases ('zincins'), catalytic domain"/>
    <property type="match status" value="1"/>
</dbReference>
<dbReference type="Gene3D" id="3.40.390.10">
    <property type="entry name" value="Collagenase (Catalytic Domain)"/>
    <property type="match status" value="1"/>
</dbReference>
<dbReference type="GO" id="GO:0046872">
    <property type="term" value="F:metal ion binding"/>
    <property type="evidence" value="ECO:0007669"/>
    <property type="project" value="UniProtKB-KW"/>
</dbReference>
<evidence type="ECO:0000256" key="2">
    <source>
        <dbReference type="ARBA" id="ARBA00007357"/>
    </source>
</evidence>
<evidence type="ECO:0000256" key="5">
    <source>
        <dbReference type="ARBA" id="ARBA00022801"/>
    </source>
</evidence>
<evidence type="ECO:0000256" key="4">
    <source>
        <dbReference type="ARBA" id="ARBA00022723"/>
    </source>
</evidence>
<feature type="domain" description="Peptidase M13 N-terminal" evidence="9">
    <location>
        <begin position="59"/>
        <end position="445"/>
    </location>
</feature>
<dbReference type="InterPro" id="IPR042089">
    <property type="entry name" value="Peptidase_M13_dom_2"/>
</dbReference>
<evidence type="ECO:0000256" key="3">
    <source>
        <dbReference type="ARBA" id="ARBA00022670"/>
    </source>
</evidence>
<evidence type="ECO:0000256" key="1">
    <source>
        <dbReference type="ARBA" id="ARBA00001947"/>
    </source>
</evidence>
<evidence type="ECO:0000256" key="7">
    <source>
        <dbReference type="ARBA" id="ARBA00023049"/>
    </source>
</evidence>
<keyword evidence="7" id="KW-0482">Metalloprotease</keyword>
<feature type="domain" description="Peptidase M13 C-terminal" evidence="8">
    <location>
        <begin position="504"/>
        <end position="709"/>
    </location>
</feature>
<dbReference type="InterPro" id="IPR000718">
    <property type="entry name" value="Peptidase_M13"/>
</dbReference>
<keyword evidence="6" id="KW-0862">Zinc</keyword>
<protein>
    <submittedName>
        <fullName evidence="10">Uncharacterized protein</fullName>
    </submittedName>
</protein>
<evidence type="ECO:0000256" key="6">
    <source>
        <dbReference type="ARBA" id="ARBA00022833"/>
    </source>
</evidence>
<feature type="non-terminal residue" evidence="10">
    <location>
        <position position="1"/>
    </location>
</feature>
<evidence type="ECO:0000313" key="10">
    <source>
        <dbReference type="EMBL" id="CAL4124487.1"/>
    </source>
</evidence>